<comment type="function">
    <text evidence="7">Destroys radicals which are normally produced within the cells and which are toxic to biological systems.</text>
</comment>
<dbReference type="GO" id="GO:0004784">
    <property type="term" value="F:superoxide dismutase activity"/>
    <property type="evidence" value="ECO:0007669"/>
    <property type="project" value="UniProtKB-EC"/>
</dbReference>
<evidence type="ECO:0000313" key="11">
    <source>
        <dbReference type="Proteomes" id="UP000037891"/>
    </source>
</evidence>
<comment type="similarity">
    <text evidence="1 7">Belongs to the iron/manganese superoxide dismutase family.</text>
</comment>
<evidence type="ECO:0000256" key="4">
    <source>
        <dbReference type="ARBA" id="ARBA00023004"/>
    </source>
</evidence>
<dbReference type="AlphaFoldDB" id="A0A0N0GEA2"/>
<dbReference type="FunFam" id="3.55.40.20:FF:000001">
    <property type="entry name" value="Superoxide dismutase"/>
    <property type="match status" value="1"/>
</dbReference>
<reference evidence="10 11" key="1">
    <citation type="submission" date="2015-07" db="EMBL/GenBank/DDBJ databases">
        <authorList>
            <person name="Noorani M."/>
        </authorList>
    </citation>
    <scope>NUCLEOTIDE SEQUENCE [LARGE SCALE GENOMIC DNA]</scope>
    <source>
        <strain evidence="10 11">0788_9</strain>
    </source>
</reference>
<feature type="binding site" evidence="6">
    <location>
        <position position="27"/>
    </location>
    <ligand>
        <name>Mn(2+)</name>
        <dbReference type="ChEBI" id="CHEBI:29035"/>
    </ligand>
</feature>
<dbReference type="InterPro" id="IPR001189">
    <property type="entry name" value="Mn/Fe_SOD"/>
</dbReference>
<dbReference type="SUPFAM" id="SSF54719">
    <property type="entry name" value="Fe,Mn superoxide dismutase (SOD), C-terminal domain"/>
    <property type="match status" value="1"/>
</dbReference>
<comment type="catalytic activity">
    <reaction evidence="5 7">
        <text>2 superoxide + 2 H(+) = H2O2 + O2</text>
        <dbReference type="Rhea" id="RHEA:20696"/>
        <dbReference type="ChEBI" id="CHEBI:15378"/>
        <dbReference type="ChEBI" id="CHEBI:15379"/>
        <dbReference type="ChEBI" id="CHEBI:16240"/>
        <dbReference type="ChEBI" id="CHEBI:18421"/>
        <dbReference type="EC" id="1.15.1.1"/>
    </reaction>
</comment>
<sequence length="194" mass="21523">MAFELPPLPYAKDALVPHISAETLEYHHDKHHNTYVVNLNNLVPGTEFEGKTLEEIIKNSSGGIFNNAAQVWNHTFYWNCLAPNAGGEPTGALAEAINTAFGSFDKFKEEFSKTSIGTFGSGWGWLVKKADGSLALASTIGAGNPLTTSGDKPLLTCDVWEHAYYIDYRNLRPKYVEAFWNLVNWDFVAEQYAS</sequence>
<reference evidence="10 11" key="2">
    <citation type="submission" date="2015-10" db="EMBL/GenBank/DDBJ databases">
        <title>Comparative genomics and high-throughput reverse genetic screens identify a new phytobacterial MAMP and an Arabidopsis receptor required for immune elicitation.</title>
        <authorList>
            <person name="Mott G.A."/>
            <person name="Thakur S."/>
            <person name="Wang P.W."/>
            <person name="Desveaux D."/>
            <person name="Guttman D.S."/>
        </authorList>
    </citation>
    <scope>NUCLEOTIDE SEQUENCE [LARGE SCALE GENOMIC DNA]</scope>
    <source>
        <strain evidence="10 11">0788_9</strain>
    </source>
</reference>
<dbReference type="InterPro" id="IPR019832">
    <property type="entry name" value="Mn/Fe_SOD_C"/>
</dbReference>
<feature type="binding site" evidence="6">
    <location>
        <position position="158"/>
    </location>
    <ligand>
        <name>Mn(2+)</name>
        <dbReference type="ChEBI" id="CHEBI:29035"/>
    </ligand>
</feature>
<evidence type="ECO:0000256" key="6">
    <source>
        <dbReference type="PIRSR" id="PIRSR000349-1"/>
    </source>
</evidence>
<evidence type="ECO:0000313" key="10">
    <source>
        <dbReference type="EMBL" id="KPC28019.1"/>
    </source>
</evidence>
<dbReference type="SUPFAM" id="SSF46609">
    <property type="entry name" value="Fe,Mn superoxide dismutase (SOD), N-terminal domain"/>
    <property type="match status" value="1"/>
</dbReference>
<protein>
    <recommendedName>
        <fullName evidence="7">Superoxide dismutase</fullName>
        <ecNumber evidence="7">1.15.1.1</ecNumber>
    </recommendedName>
</protein>
<dbReference type="GO" id="GO:0005737">
    <property type="term" value="C:cytoplasm"/>
    <property type="evidence" value="ECO:0007669"/>
    <property type="project" value="UniProtKB-ARBA"/>
</dbReference>
<evidence type="ECO:0000256" key="5">
    <source>
        <dbReference type="ARBA" id="ARBA00049204"/>
    </source>
</evidence>
<evidence type="ECO:0000259" key="9">
    <source>
        <dbReference type="Pfam" id="PF02777"/>
    </source>
</evidence>
<dbReference type="GO" id="GO:0046914">
    <property type="term" value="F:transition metal ion binding"/>
    <property type="evidence" value="ECO:0007669"/>
    <property type="project" value="UniProtKB-ARBA"/>
</dbReference>
<dbReference type="PRINTS" id="PR01703">
    <property type="entry name" value="MNSODISMTASE"/>
</dbReference>
<evidence type="ECO:0000256" key="1">
    <source>
        <dbReference type="ARBA" id="ARBA00008714"/>
    </source>
</evidence>
<dbReference type="Proteomes" id="UP000037891">
    <property type="component" value="Unassembled WGS sequence"/>
</dbReference>
<name>A0A0N0GEA2_PSESX</name>
<evidence type="ECO:0000256" key="3">
    <source>
        <dbReference type="ARBA" id="ARBA00023002"/>
    </source>
</evidence>
<dbReference type="PATRIC" id="fig|81035.3.peg.100"/>
<feature type="domain" description="Manganese/iron superoxide dismutase N-terminal" evidence="8">
    <location>
        <begin position="3"/>
        <end position="82"/>
    </location>
</feature>
<evidence type="ECO:0000256" key="2">
    <source>
        <dbReference type="ARBA" id="ARBA00022723"/>
    </source>
</evidence>
<feature type="binding site" evidence="6">
    <location>
        <position position="74"/>
    </location>
    <ligand>
        <name>Mn(2+)</name>
        <dbReference type="ChEBI" id="CHEBI:29035"/>
    </ligand>
</feature>
<dbReference type="Gene3D" id="1.10.287.990">
    <property type="entry name" value="Fe,Mn superoxide dismutase (SOD) domain"/>
    <property type="match status" value="1"/>
</dbReference>
<dbReference type="PIRSF" id="PIRSF000349">
    <property type="entry name" value="SODismutase"/>
    <property type="match status" value="1"/>
</dbReference>
<dbReference type="EMBL" id="LGLN01000066">
    <property type="protein sequence ID" value="KPC28019.1"/>
    <property type="molecule type" value="Genomic_DNA"/>
</dbReference>
<dbReference type="Gene3D" id="3.55.40.20">
    <property type="entry name" value="Iron/manganese superoxide dismutase, C-terminal domain"/>
    <property type="match status" value="1"/>
</dbReference>
<dbReference type="InterPro" id="IPR036324">
    <property type="entry name" value="Mn/Fe_SOD_N_sf"/>
</dbReference>
<dbReference type="Pfam" id="PF00081">
    <property type="entry name" value="Sod_Fe_N"/>
    <property type="match status" value="1"/>
</dbReference>
<dbReference type="PANTHER" id="PTHR42769:SF3">
    <property type="entry name" value="SUPEROXIDE DISMUTASE [FE] 2, CHLOROPLASTIC"/>
    <property type="match status" value="1"/>
</dbReference>
<proteinExistence type="inferred from homology"/>
<dbReference type="RefSeq" id="WP_054086848.1">
    <property type="nucleotide sequence ID" value="NZ_LGLN01000066.1"/>
</dbReference>
<keyword evidence="4" id="KW-0408">Iron</keyword>
<dbReference type="PANTHER" id="PTHR42769">
    <property type="entry name" value="SUPEROXIDE DISMUTASE"/>
    <property type="match status" value="1"/>
</dbReference>
<comment type="caution">
    <text evidence="10">The sequence shown here is derived from an EMBL/GenBank/DDBJ whole genome shotgun (WGS) entry which is preliminary data.</text>
</comment>
<dbReference type="InterPro" id="IPR019831">
    <property type="entry name" value="Mn/Fe_SOD_N"/>
</dbReference>
<accession>A0A0N0GEA2</accession>
<dbReference type="FunFam" id="1.10.287.990:FF:000002">
    <property type="entry name" value="Superoxide dismutase"/>
    <property type="match status" value="1"/>
</dbReference>
<dbReference type="Pfam" id="PF02777">
    <property type="entry name" value="Sod_Fe_C"/>
    <property type="match status" value="1"/>
</dbReference>
<keyword evidence="3 7" id="KW-0560">Oxidoreductase</keyword>
<organism evidence="10 11">
    <name type="scientific">Pseudomonas syringae pv. cilantro</name>
    <dbReference type="NCBI Taxonomy" id="81035"/>
    <lineage>
        <taxon>Bacteria</taxon>
        <taxon>Pseudomonadati</taxon>
        <taxon>Pseudomonadota</taxon>
        <taxon>Gammaproteobacteria</taxon>
        <taxon>Pseudomonadales</taxon>
        <taxon>Pseudomonadaceae</taxon>
        <taxon>Pseudomonas</taxon>
        <taxon>Pseudomonas syringae</taxon>
    </lineage>
</organism>
<dbReference type="EC" id="1.15.1.1" evidence="7"/>
<gene>
    <name evidence="10" type="ORF">ABJ99_0088</name>
</gene>
<evidence type="ECO:0000259" key="8">
    <source>
        <dbReference type="Pfam" id="PF00081"/>
    </source>
</evidence>
<dbReference type="InterPro" id="IPR019833">
    <property type="entry name" value="Mn/Fe_SOD_BS"/>
</dbReference>
<keyword evidence="2 6" id="KW-0479">Metal-binding</keyword>
<feature type="binding site" evidence="6">
    <location>
        <position position="162"/>
    </location>
    <ligand>
        <name>Mn(2+)</name>
        <dbReference type="ChEBI" id="CHEBI:29035"/>
    </ligand>
</feature>
<feature type="domain" description="Manganese/iron superoxide dismutase C-terminal" evidence="9">
    <location>
        <begin position="89"/>
        <end position="190"/>
    </location>
</feature>
<dbReference type="InterPro" id="IPR036314">
    <property type="entry name" value="SOD_C_sf"/>
</dbReference>
<dbReference type="PROSITE" id="PS00088">
    <property type="entry name" value="SOD_MN"/>
    <property type="match status" value="1"/>
</dbReference>
<evidence type="ECO:0000256" key="7">
    <source>
        <dbReference type="RuleBase" id="RU000414"/>
    </source>
</evidence>